<keyword evidence="2" id="KW-1185">Reference proteome</keyword>
<dbReference type="InterPro" id="IPR025345">
    <property type="entry name" value="DUF4249"/>
</dbReference>
<name>A0ABW5TTB2_9SPHI</name>
<organism evidence="1 2">
    <name type="scientific">Pedobacter alpinus</name>
    <dbReference type="NCBI Taxonomy" id="1590643"/>
    <lineage>
        <taxon>Bacteria</taxon>
        <taxon>Pseudomonadati</taxon>
        <taxon>Bacteroidota</taxon>
        <taxon>Sphingobacteriia</taxon>
        <taxon>Sphingobacteriales</taxon>
        <taxon>Sphingobacteriaceae</taxon>
        <taxon>Pedobacter</taxon>
    </lineage>
</organism>
<evidence type="ECO:0000313" key="2">
    <source>
        <dbReference type="Proteomes" id="UP001597546"/>
    </source>
</evidence>
<accession>A0ABW5TTB2</accession>
<protein>
    <submittedName>
        <fullName evidence="1">DUF4249 domain-containing protein</fullName>
    </submittedName>
</protein>
<dbReference type="Pfam" id="PF14054">
    <property type="entry name" value="DUF4249"/>
    <property type="match status" value="1"/>
</dbReference>
<reference evidence="2" key="1">
    <citation type="journal article" date="2019" name="Int. J. Syst. Evol. Microbiol.">
        <title>The Global Catalogue of Microorganisms (GCM) 10K type strain sequencing project: providing services to taxonomists for standard genome sequencing and annotation.</title>
        <authorList>
            <consortium name="The Broad Institute Genomics Platform"/>
            <consortium name="The Broad Institute Genome Sequencing Center for Infectious Disease"/>
            <person name="Wu L."/>
            <person name="Ma J."/>
        </authorList>
    </citation>
    <scope>NUCLEOTIDE SEQUENCE [LARGE SCALE GENOMIC DNA]</scope>
    <source>
        <strain evidence="2">KCTC 42456</strain>
    </source>
</reference>
<dbReference type="PROSITE" id="PS51257">
    <property type="entry name" value="PROKAR_LIPOPROTEIN"/>
    <property type="match status" value="1"/>
</dbReference>
<sequence>MKNIYLILLSVTLLFSACEDVIEIDLKNTNPVVVIEANINDVFGSHIVKISQTKPFTEDNTVISINNADVVLKDLTENRTYNFARPLNGNDYILSNFRGKSGNTYQLEATVNNILYTATCKMPQKVNIDSLSVTELSFFGNTQKYLQVNYNDPLGVANQYNYVLTVNGEVRNAFYVDSDRFNDGKKVTNTIFNDDPELVKGDSVKIDFQCIDMTIYRYFFAISQISGNGGPPTAPSNPDSNFNNGALGYFSAHTSQTKTAVIP</sequence>
<dbReference type="RefSeq" id="WP_379042050.1">
    <property type="nucleotide sequence ID" value="NZ_JBHSKW010000019.1"/>
</dbReference>
<proteinExistence type="predicted"/>
<gene>
    <name evidence="1" type="ORF">ACFSSE_08525</name>
</gene>
<dbReference type="Proteomes" id="UP001597546">
    <property type="component" value="Unassembled WGS sequence"/>
</dbReference>
<evidence type="ECO:0000313" key="1">
    <source>
        <dbReference type="EMBL" id="MFD2731750.1"/>
    </source>
</evidence>
<dbReference type="EMBL" id="JBHULV010000025">
    <property type="protein sequence ID" value="MFD2731750.1"/>
    <property type="molecule type" value="Genomic_DNA"/>
</dbReference>
<comment type="caution">
    <text evidence="1">The sequence shown here is derived from an EMBL/GenBank/DDBJ whole genome shotgun (WGS) entry which is preliminary data.</text>
</comment>